<keyword evidence="2" id="KW-1185">Reference proteome</keyword>
<dbReference type="WBParaSite" id="SSLN_0001625301-mRNA-1">
    <property type="protein sequence ID" value="SSLN_0001625301-mRNA-1"/>
    <property type="gene ID" value="SSLN_0001625301"/>
</dbReference>
<dbReference type="EMBL" id="UYSU01040167">
    <property type="protein sequence ID" value="VDM02045.1"/>
    <property type="molecule type" value="Genomic_DNA"/>
</dbReference>
<evidence type="ECO:0000313" key="2">
    <source>
        <dbReference type="Proteomes" id="UP000275846"/>
    </source>
</evidence>
<reference evidence="1 2" key="2">
    <citation type="submission" date="2018-11" db="EMBL/GenBank/DDBJ databases">
        <authorList>
            <consortium name="Pathogen Informatics"/>
        </authorList>
    </citation>
    <scope>NUCLEOTIDE SEQUENCE [LARGE SCALE GENOMIC DNA]</scope>
    <source>
        <strain evidence="1 2">NST_G2</strain>
    </source>
</reference>
<accession>A0A183TGR1</accession>
<sequence>MAFVQRVGGDMRQWVASPYGRFVLECSGVVRFGLYTGEDNNGTGFDTLRPPDFSPSLHIVSSGALLSSHMDIFSYVHLATITSHAHTAPKYPATARRLQVTQAVAVQVTPLITHTVQLASAGNDGRTTGWRLQHVIAESTPKEKRENQGNTLVRF</sequence>
<organism evidence="3">
    <name type="scientific">Schistocephalus solidus</name>
    <name type="common">Tapeworm</name>
    <dbReference type="NCBI Taxonomy" id="70667"/>
    <lineage>
        <taxon>Eukaryota</taxon>
        <taxon>Metazoa</taxon>
        <taxon>Spiralia</taxon>
        <taxon>Lophotrochozoa</taxon>
        <taxon>Platyhelminthes</taxon>
        <taxon>Cestoda</taxon>
        <taxon>Eucestoda</taxon>
        <taxon>Diphyllobothriidea</taxon>
        <taxon>Diphyllobothriidae</taxon>
        <taxon>Schistocephalus</taxon>
    </lineage>
</organism>
<name>A0A183TGR1_SCHSO</name>
<reference evidence="3" key="1">
    <citation type="submission" date="2016-06" db="UniProtKB">
        <authorList>
            <consortium name="WormBaseParasite"/>
        </authorList>
    </citation>
    <scope>IDENTIFICATION</scope>
</reference>
<dbReference type="Proteomes" id="UP000275846">
    <property type="component" value="Unassembled WGS sequence"/>
</dbReference>
<evidence type="ECO:0000313" key="1">
    <source>
        <dbReference type="EMBL" id="VDM02045.1"/>
    </source>
</evidence>
<proteinExistence type="predicted"/>
<protein>
    <submittedName>
        <fullName evidence="3">MIR domain-containing protein</fullName>
    </submittedName>
</protein>
<dbReference type="AlphaFoldDB" id="A0A183TGR1"/>
<evidence type="ECO:0000313" key="3">
    <source>
        <dbReference type="WBParaSite" id="SSLN_0001625301-mRNA-1"/>
    </source>
</evidence>
<gene>
    <name evidence="1" type="ORF">SSLN_LOCUS15659</name>
</gene>